<keyword evidence="7" id="KW-1185">Reference proteome</keyword>
<dbReference type="GO" id="GO:0006772">
    <property type="term" value="P:thiamine metabolic process"/>
    <property type="evidence" value="ECO:0007669"/>
    <property type="project" value="InterPro"/>
</dbReference>
<dbReference type="OrthoDB" id="25149at2759"/>
<dbReference type="GO" id="GO:0016301">
    <property type="term" value="F:kinase activity"/>
    <property type="evidence" value="ECO:0007669"/>
    <property type="project" value="UniProtKB-KW"/>
</dbReference>
<dbReference type="Proteomes" id="UP001153737">
    <property type="component" value="Chromosome 12"/>
</dbReference>
<evidence type="ECO:0000256" key="3">
    <source>
        <dbReference type="ARBA" id="ARBA00022777"/>
    </source>
</evidence>
<dbReference type="InterPro" id="IPR007373">
    <property type="entry name" value="Thiamin_PyroPKinase_B1-bd"/>
</dbReference>
<dbReference type="InterPro" id="IPR007371">
    <property type="entry name" value="TPK_catalytic"/>
</dbReference>
<dbReference type="InterPro" id="IPR006282">
    <property type="entry name" value="Thi_PPkinase"/>
</dbReference>
<reference evidence="6" key="1">
    <citation type="submission" date="2022-01" db="EMBL/GenBank/DDBJ databases">
        <authorList>
            <person name="King R."/>
        </authorList>
    </citation>
    <scope>NUCLEOTIDE SEQUENCE</scope>
</reference>
<evidence type="ECO:0000256" key="2">
    <source>
        <dbReference type="ARBA" id="ARBA00022741"/>
    </source>
</evidence>
<feature type="domain" description="Thiamin pyrophosphokinase thiamin-binding" evidence="5">
    <location>
        <begin position="188"/>
        <end position="256"/>
    </location>
</feature>
<dbReference type="FunFam" id="3.40.50.10240:FF:000006">
    <property type="entry name" value="Thiamin pyrophosphokinase 1"/>
    <property type="match status" value="1"/>
</dbReference>
<dbReference type="PANTHER" id="PTHR13622">
    <property type="entry name" value="THIAMIN PYROPHOSPHOKINASE"/>
    <property type="match status" value="1"/>
</dbReference>
<name>A0A9N9SDF5_PHACE</name>
<evidence type="ECO:0000256" key="4">
    <source>
        <dbReference type="ARBA" id="ARBA00022840"/>
    </source>
</evidence>
<keyword evidence="4" id="KW-0067">ATP-binding</keyword>
<reference evidence="6" key="2">
    <citation type="submission" date="2022-10" db="EMBL/GenBank/DDBJ databases">
        <authorList>
            <consortium name="ENA_rothamsted_submissions"/>
            <consortium name="culmorum"/>
            <person name="King R."/>
        </authorList>
    </citation>
    <scope>NUCLEOTIDE SEQUENCE</scope>
</reference>
<dbReference type="NCBIfam" id="TIGR01378">
    <property type="entry name" value="thi_PPkinase"/>
    <property type="match status" value="1"/>
</dbReference>
<dbReference type="GO" id="GO:0005524">
    <property type="term" value="F:ATP binding"/>
    <property type="evidence" value="ECO:0007669"/>
    <property type="project" value="UniProtKB-KW"/>
</dbReference>
<proteinExistence type="predicted"/>
<dbReference type="AlphaFoldDB" id="A0A9N9SDF5"/>
<dbReference type="CDD" id="cd07995">
    <property type="entry name" value="TPK"/>
    <property type="match status" value="1"/>
</dbReference>
<dbReference type="PANTHER" id="PTHR13622:SF8">
    <property type="entry name" value="THIAMIN PYROPHOSPHOKINASE 1"/>
    <property type="match status" value="1"/>
</dbReference>
<dbReference type="InterPro" id="IPR036371">
    <property type="entry name" value="TPK_B1-bd_sf"/>
</dbReference>
<keyword evidence="3" id="KW-0418">Kinase</keyword>
<dbReference type="Pfam" id="PF04265">
    <property type="entry name" value="TPK_B1_binding"/>
    <property type="match status" value="1"/>
</dbReference>
<accession>A0A9N9SDF5</accession>
<dbReference type="InterPro" id="IPR036759">
    <property type="entry name" value="TPK_catalytic_sf"/>
</dbReference>
<evidence type="ECO:0000259" key="5">
    <source>
        <dbReference type="SMART" id="SM00983"/>
    </source>
</evidence>
<keyword evidence="1" id="KW-0808">Transferase</keyword>
<dbReference type="SUPFAM" id="SSF63862">
    <property type="entry name" value="Thiamin pyrophosphokinase, substrate-binding domain"/>
    <property type="match status" value="1"/>
</dbReference>
<keyword evidence="2" id="KW-0547">Nucleotide-binding</keyword>
<dbReference type="EMBL" id="OU896718">
    <property type="protein sequence ID" value="CAG9815449.1"/>
    <property type="molecule type" value="Genomic_DNA"/>
</dbReference>
<protein>
    <recommendedName>
        <fullName evidence="5">Thiamin pyrophosphokinase thiamin-binding domain-containing protein</fullName>
    </recommendedName>
</protein>
<evidence type="ECO:0000313" key="6">
    <source>
        <dbReference type="EMBL" id="CAG9815449.1"/>
    </source>
</evidence>
<dbReference type="Pfam" id="PF04263">
    <property type="entry name" value="TPK_catalytic"/>
    <property type="match status" value="1"/>
</dbReference>
<dbReference type="SUPFAM" id="SSF63999">
    <property type="entry name" value="Thiamin pyrophosphokinase, catalytic domain"/>
    <property type="match status" value="1"/>
</dbReference>
<dbReference type="Gene3D" id="2.60.120.320">
    <property type="entry name" value="Thiamin pyrophosphokinase, thiamin-binding domain"/>
    <property type="match status" value="1"/>
</dbReference>
<sequence length="266" mass="30082">MNCVDQGINKTMTWSPCEELTTEFTRNHYGIIILNSPINFSFHQEFVIRMWRQAKVRVTVDGGTDRWQHWLTMNEHEFKDVPNPDLITGDMDSLSKEVLNHFTDCGTKVVVTPDQNETDYVKALVELNKYCCSENIELDTVYVLADTCGRFDQIMANINALFRSRDILKGIRIYQIASTSLTWLLDEGFHSISIPEGLVSNRDWCALIPIGGPCQVSTTGLKWDLDNTKLEFGDLVSTSNTYGGPSVITVKTNSPVIWSMSIDSLL</sequence>
<dbReference type="GO" id="GO:0009229">
    <property type="term" value="P:thiamine diphosphate biosynthetic process"/>
    <property type="evidence" value="ECO:0007669"/>
    <property type="project" value="InterPro"/>
</dbReference>
<evidence type="ECO:0000313" key="7">
    <source>
        <dbReference type="Proteomes" id="UP001153737"/>
    </source>
</evidence>
<dbReference type="Gene3D" id="3.40.50.10240">
    <property type="entry name" value="Thiamin pyrophosphokinase, catalytic domain"/>
    <property type="match status" value="1"/>
</dbReference>
<dbReference type="FunFam" id="2.60.120.320:FF:000001">
    <property type="entry name" value="Thiamine pyrophosphokinase"/>
    <property type="match status" value="1"/>
</dbReference>
<dbReference type="SMART" id="SM00983">
    <property type="entry name" value="TPK_B1_binding"/>
    <property type="match status" value="1"/>
</dbReference>
<dbReference type="GO" id="GO:0004788">
    <property type="term" value="F:thiamine diphosphokinase activity"/>
    <property type="evidence" value="ECO:0007669"/>
    <property type="project" value="InterPro"/>
</dbReference>
<gene>
    <name evidence="6" type="ORF">PHAECO_LOCUS2842</name>
</gene>
<evidence type="ECO:0000256" key="1">
    <source>
        <dbReference type="ARBA" id="ARBA00022679"/>
    </source>
</evidence>
<dbReference type="GO" id="GO:0030975">
    <property type="term" value="F:thiamine binding"/>
    <property type="evidence" value="ECO:0007669"/>
    <property type="project" value="InterPro"/>
</dbReference>
<organism evidence="6 7">
    <name type="scientific">Phaedon cochleariae</name>
    <name type="common">Mustard beetle</name>
    <dbReference type="NCBI Taxonomy" id="80249"/>
    <lineage>
        <taxon>Eukaryota</taxon>
        <taxon>Metazoa</taxon>
        <taxon>Ecdysozoa</taxon>
        <taxon>Arthropoda</taxon>
        <taxon>Hexapoda</taxon>
        <taxon>Insecta</taxon>
        <taxon>Pterygota</taxon>
        <taxon>Neoptera</taxon>
        <taxon>Endopterygota</taxon>
        <taxon>Coleoptera</taxon>
        <taxon>Polyphaga</taxon>
        <taxon>Cucujiformia</taxon>
        <taxon>Chrysomeloidea</taxon>
        <taxon>Chrysomelidae</taxon>
        <taxon>Chrysomelinae</taxon>
        <taxon>Chrysomelini</taxon>
        <taxon>Phaedon</taxon>
    </lineage>
</organism>